<dbReference type="Proteomes" id="UP000663722">
    <property type="component" value="Chromosome"/>
</dbReference>
<dbReference type="AlphaFoldDB" id="A0A975BFH4"/>
<organism evidence="1 2">
    <name type="scientific">Desulfonema magnum</name>
    <dbReference type="NCBI Taxonomy" id="45655"/>
    <lineage>
        <taxon>Bacteria</taxon>
        <taxon>Pseudomonadati</taxon>
        <taxon>Thermodesulfobacteriota</taxon>
        <taxon>Desulfobacteria</taxon>
        <taxon>Desulfobacterales</taxon>
        <taxon>Desulfococcaceae</taxon>
        <taxon>Desulfonema</taxon>
    </lineage>
</organism>
<dbReference type="EMBL" id="CP061800">
    <property type="protein sequence ID" value="QTA84411.1"/>
    <property type="molecule type" value="Genomic_DNA"/>
</dbReference>
<protein>
    <submittedName>
        <fullName evidence="1">Uncharacterized protein</fullName>
    </submittedName>
</protein>
<evidence type="ECO:0000313" key="1">
    <source>
        <dbReference type="EMBL" id="QTA84411.1"/>
    </source>
</evidence>
<gene>
    <name evidence="1" type="ORF">dnm_004070</name>
</gene>
<proteinExistence type="predicted"/>
<dbReference type="KEGG" id="dmm:dnm_004070"/>
<sequence length="80" mass="9419">MKEKAGFLRSSQKKNIYKTFAQVLIDPIFLKRQVSVSRTWILPFPGSSYGFLSQNNLKCCFCYLNTNDYQIFPIFLHNFL</sequence>
<keyword evidence="2" id="KW-1185">Reference proteome</keyword>
<reference evidence="1" key="1">
    <citation type="journal article" date="2021" name="Microb. Physiol.">
        <title>Proteogenomic Insights into the Physiology of Marine, Sulfate-Reducing, Filamentous Desulfonema limicola and Desulfonema magnum.</title>
        <authorList>
            <person name="Schnaars V."/>
            <person name="Wohlbrand L."/>
            <person name="Scheve S."/>
            <person name="Hinrichs C."/>
            <person name="Reinhardt R."/>
            <person name="Rabus R."/>
        </authorList>
    </citation>
    <scope>NUCLEOTIDE SEQUENCE</scope>
    <source>
        <strain evidence="1">4be13</strain>
    </source>
</reference>
<accession>A0A975BFH4</accession>
<name>A0A975BFH4_9BACT</name>
<evidence type="ECO:0000313" key="2">
    <source>
        <dbReference type="Proteomes" id="UP000663722"/>
    </source>
</evidence>